<dbReference type="Gene3D" id="3.40.50.1820">
    <property type="entry name" value="alpha/beta hydrolase"/>
    <property type="match status" value="1"/>
</dbReference>
<dbReference type="STRING" id="363999.A0A439CNJ6"/>
<proteinExistence type="predicted"/>
<dbReference type="InterPro" id="IPR000073">
    <property type="entry name" value="AB_hydrolase_1"/>
</dbReference>
<evidence type="ECO:0000313" key="3">
    <source>
        <dbReference type="Proteomes" id="UP000286045"/>
    </source>
</evidence>
<organism evidence="2 3">
    <name type="scientific">Xylaria grammica</name>
    <dbReference type="NCBI Taxonomy" id="363999"/>
    <lineage>
        <taxon>Eukaryota</taxon>
        <taxon>Fungi</taxon>
        <taxon>Dikarya</taxon>
        <taxon>Ascomycota</taxon>
        <taxon>Pezizomycotina</taxon>
        <taxon>Sordariomycetes</taxon>
        <taxon>Xylariomycetidae</taxon>
        <taxon>Xylariales</taxon>
        <taxon>Xylariaceae</taxon>
        <taxon>Xylaria</taxon>
    </lineage>
</organism>
<evidence type="ECO:0000313" key="2">
    <source>
        <dbReference type="EMBL" id="RWA03735.1"/>
    </source>
</evidence>
<dbReference type="InterPro" id="IPR052897">
    <property type="entry name" value="Sec-Metab_Biosynth_Hydrolase"/>
</dbReference>
<gene>
    <name evidence="2" type="ORF">EKO27_g11370</name>
</gene>
<sequence length="254" mass="27367">MSSATSPIVVIVPGAFGTPAGFDEIIPHLNGLQTHSGAYPSCNPPDPMNATCSGDTEALRSILLSLLDQQRDVVILAHSFGGVVGGCAAKDLDRDTRKAQGHTSAVIGLLYVAGNVTLDGESLFEAVGSAYPPFIKQHKPSKGLCLIEPAMEILFNDCKPDPELEKSVLPHALRAFETKASAPAWRDKGFDGRRTYIRTANDNCNPLPQQDAWIKKSGVKWNIVNFETGHMPFVSQPEALGAEIVKFVDEVMKL</sequence>
<accession>A0A439CNJ6</accession>
<reference evidence="2 3" key="1">
    <citation type="submission" date="2018-12" db="EMBL/GenBank/DDBJ databases">
        <title>Draft genome sequence of Xylaria grammica IHI A82.</title>
        <authorList>
            <person name="Buettner E."/>
            <person name="Kellner H."/>
        </authorList>
    </citation>
    <scope>NUCLEOTIDE SEQUENCE [LARGE SCALE GENOMIC DNA]</scope>
    <source>
        <strain evidence="2 3">IHI A82</strain>
    </source>
</reference>
<dbReference type="PANTHER" id="PTHR37017">
    <property type="entry name" value="AB HYDROLASE-1 DOMAIN-CONTAINING PROTEIN-RELATED"/>
    <property type="match status" value="1"/>
</dbReference>
<dbReference type="PANTHER" id="PTHR37017:SF8">
    <property type="entry name" value="AB HYDROLASE-1 DOMAIN-CONTAINING PROTEIN"/>
    <property type="match status" value="1"/>
</dbReference>
<name>A0A439CNJ6_9PEZI</name>
<dbReference type="InterPro" id="IPR029058">
    <property type="entry name" value="AB_hydrolase_fold"/>
</dbReference>
<dbReference type="SUPFAM" id="SSF53474">
    <property type="entry name" value="alpha/beta-Hydrolases"/>
    <property type="match status" value="1"/>
</dbReference>
<keyword evidence="3" id="KW-1185">Reference proteome</keyword>
<evidence type="ECO:0000259" key="1">
    <source>
        <dbReference type="Pfam" id="PF12697"/>
    </source>
</evidence>
<dbReference type="Proteomes" id="UP000286045">
    <property type="component" value="Unassembled WGS sequence"/>
</dbReference>
<dbReference type="EMBL" id="RYZI01000713">
    <property type="protein sequence ID" value="RWA03735.1"/>
    <property type="molecule type" value="Genomic_DNA"/>
</dbReference>
<feature type="domain" description="AB hydrolase-1" evidence="1">
    <location>
        <begin position="9"/>
        <end position="240"/>
    </location>
</feature>
<dbReference type="AlphaFoldDB" id="A0A439CNJ6"/>
<dbReference type="Pfam" id="PF12697">
    <property type="entry name" value="Abhydrolase_6"/>
    <property type="match status" value="1"/>
</dbReference>
<comment type="caution">
    <text evidence="2">The sequence shown here is derived from an EMBL/GenBank/DDBJ whole genome shotgun (WGS) entry which is preliminary data.</text>
</comment>
<protein>
    <recommendedName>
        <fullName evidence="1">AB hydrolase-1 domain-containing protein</fullName>
    </recommendedName>
</protein>